<dbReference type="PANTHER" id="PTHR47706">
    <property type="entry name" value="NMRA-LIKE FAMILY PROTEIN"/>
    <property type="match status" value="1"/>
</dbReference>
<dbReference type="InterPro" id="IPR008030">
    <property type="entry name" value="NmrA-like"/>
</dbReference>
<dbReference type="AlphaFoldDB" id="A0AAF0IHN2"/>
<accession>A0AAF0IHN2</accession>
<dbReference type="InterPro" id="IPR051609">
    <property type="entry name" value="NmrA/Isoflavone_reductase-like"/>
</dbReference>
<name>A0AAF0IHN2_9EURO</name>
<feature type="domain" description="NmrA-like" evidence="3">
    <location>
        <begin position="38"/>
        <end position="244"/>
    </location>
</feature>
<dbReference type="PANTHER" id="PTHR47706:SF5">
    <property type="entry name" value="ISOFLAVONE REDUCTASE"/>
    <property type="match status" value="1"/>
</dbReference>
<evidence type="ECO:0000313" key="5">
    <source>
        <dbReference type="Proteomes" id="UP001219355"/>
    </source>
</evidence>
<reference evidence="4" key="1">
    <citation type="submission" date="2023-03" db="EMBL/GenBank/DDBJ databases">
        <title>Emydomyces testavorans Genome Sequence.</title>
        <authorList>
            <person name="Hoyer L."/>
        </authorList>
    </citation>
    <scope>NUCLEOTIDE SEQUENCE</scope>
    <source>
        <strain evidence="4">16-2883</strain>
    </source>
</reference>
<evidence type="ECO:0000256" key="1">
    <source>
        <dbReference type="ARBA" id="ARBA00022857"/>
    </source>
</evidence>
<evidence type="ECO:0000256" key="2">
    <source>
        <dbReference type="ARBA" id="ARBA00023002"/>
    </source>
</evidence>
<dbReference type="SUPFAM" id="SSF51735">
    <property type="entry name" value="NAD(P)-binding Rossmann-fold domains"/>
    <property type="match status" value="1"/>
</dbReference>
<organism evidence="4 5">
    <name type="scientific">Emydomyces testavorans</name>
    <dbReference type="NCBI Taxonomy" id="2070801"/>
    <lineage>
        <taxon>Eukaryota</taxon>
        <taxon>Fungi</taxon>
        <taxon>Dikarya</taxon>
        <taxon>Ascomycota</taxon>
        <taxon>Pezizomycotina</taxon>
        <taxon>Eurotiomycetes</taxon>
        <taxon>Eurotiomycetidae</taxon>
        <taxon>Onygenales</taxon>
        <taxon>Nannizziopsiaceae</taxon>
        <taxon>Emydomyces</taxon>
    </lineage>
</organism>
<dbReference type="InterPro" id="IPR036291">
    <property type="entry name" value="NAD(P)-bd_dom_sf"/>
</dbReference>
<dbReference type="Pfam" id="PF05368">
    <property type="entry name" value="NmrA"/>
    <property type="match status" value="1"/>
</dbReference>
<gene>
    <name evidence="4" type="ORF">PRK78_002286</name>
</gene>
<dbReference type="GO" id="GO:0016491">
    <property type="term" value="F:oxidoreductase activity"/>
    <property type="evidence" value="ECO:0007669"/>
    <property type="project" value="UniProtKB-KW"/>
</dbReference>
<keyword evidence="2" id="KW-0560">Oxidoreductase</keyword>
<dbReference type="Gene3D" id="3.40.50.720">
    <property type="entry name" value="NAD(P)-binding Rossmann-like Domain"/>
    <property type="match status" value="1"/>
</dbReference>
<evidence type="ECO:0000259" key="3">
    <source>
        <dbReference type="Pfam" id="PF05368"/>
    </source>
</evidence>
<dbReference type="EMBL" id="CP120627">
    <property type="protein sequence ID" value="WEW56831.1"/>
    <property type="molecule type" value="Genomic_DNA"/>
</dbReference>
<keyword evidence="1" id="KW-0521">NADP</keyword>
<dbReference type="Proteomes" id="UP001219355">
    <property type="component" value="Chromosome 1"/>
</dbReference>
<evidence type="ECO:0000313" key="4">
    <source>
        <dbReference type="EMBL" id="WEW56831.1"/>
    </source>
</evidence>
<proteinExistence type="predicted"/>
<sequence>MVNVAIAGSSGLAQFIAHYLSTKTSHQFIMLSRFPNPALISKGWQVLQVDYANNSKLRYALTGVDVVISTISGLAETALITAAAQVKVRRFIPSEFEGPPSMRTLSKLPDRGNNASLSLLQQYGIEYTIFTCGVFYERFAPGGMAAFQLGRGTYIDKEGEYVLNIRSMKAELPYLSDGRDSMLCMTSAQDVAQAVVAALDLTRWPTEFRMFGDRMSIANLVCIAENVFGREYQKTFLSVESLEDRAKNPGNPRDQWRTYHLLATANGCYDFDTSNINGLVNVRPQRFQEWLRMVWA</sequence>
<keyword evidence="5" id="KW-1185">Reference proteome</keyword>
<protein>
    <recommendedName>
        <fullName evidence="3">NmrA-like domain-containing protein</fullName>
    </recommendedName>
</protein>